<sequence>MSELSRRALLGTTTVIAASLVAGAADALPVAAAADPVFAAIAAYDEARGRYKATLAEEGTTESQVDALGAEEARATVHVLCTDPATLAGLAAFCAFAARLAAGESVVDASGLGNWFPGSAIGRPDLPSAEGMFFETLERATRRLLPTT</sequence>
<gene>
    <name evidence="2" type="ORF">FHS55_001587</name>
</gene>
<accession>A0A839Z5P6</accession>
<evidence type="ECO:0000313" key="3">
    <source>
        <dbReference type="Proteomes" id="UP000533469"/>
    </source>
</evidence>
<keyword evidence="3" id="KW-1185">Reference proteome</keyword>
<reference evidence="2 3" key="1">
    <citation type="submission" date="2020-08" db="EMBL/GenBank/DDBJ databases">
        <title>Genomic Encyclopedia of Type Strains, Phase IV (KMG-IV): sequencing the most valuable type-strain genomes for metagenomic binning, comparative biology and taxonomic classification.</title>
        <authorList>
            <person name="Goeker M."/>
        </authorList>
    </citation>
    <scope>NUCLEOTIDE SEQUENCE [LARGE SCALE GENOMIC DNA]</scope>
    <source>
        <strain evidence="2 3">DSM 5895</strain>
    </source>
</reference>
<name>A0A839Z5P6_9HYPH</name>
<dbReference type="InterPro" id="IPR006311">
    <property type="entry name" value="TAT_signal"/>
</dbReference>
<evidence type="ECO:0000256" key="1">
    <source>
        <dbReference type="SAM" id="SignalP"/>
    </source>
</evidence>
<feature type="signal peptide" evidence="1">
    <location>
        <begin position="1"/>
        <end position="24"/>
    </location>
</feature>
<organism evidence="2 3">
    <name type="scientific">Ancylobacter tetraedralis</name>
    <dbReference type="NCBI Taxonomy" id="217068"/>
    <lineage>
        <taxon>Bacteria</taxon>
        <taxon>Pseudomonadati</taxon>
        <taxon>Pseudomonadota</taxon>
        <taxon>Alphaproteobacteria</taxon>
        <taxon>Hyphomicrobiales</taxon>
        <taxon>Xanthobacteraceae</taxon>
        <taxon>Ancylobacter</taxon>
    </lineage>
</organism>
<dbReference type="Proteomes" id="UP000533469">
    <property type="component" value="Unassembled WGS sequence"/>
</dbReference>
<dbReference type="AlphaFoldDB" id="A0A839Z5P6"/>
<dbReference type="PROSITE" id="PS51318">
    <property type="entry name" value="TAT"/>
    <property type="match status" value="1"/>
</dbReference>
<dbReference type="RefSeq" id="WP_183189135.1">
    <property type="nucleotide sequence ID" value="NZ_JACICD010000002.1"/>
</dbReference>
<protein>
    <submittedName>
        <fullName evidence="2">Uncharacterized protein</fullName>
    </submittedName>
</protein>
<comment type="caution">
    <text evidence="2">The sequence shown here is derived from an EMBL/GenBank/DDBJ whole genome shotgun (WGS) entry which is preliminary data.</text>
</comment>
<proteinExistence type="predicted"/>
<evidence type="ECO:0000313" key="2">
    <source>
        <dbReference type="EMBL" id="MBB3770992.1"/>
    </source>
</evidence>
<feature type="chain" id="PRO_5032854187" evidence="1">
    <location>
        <begin position="25"/>
        <end position="148"/>
    </location>
</feature>
<dbReference type="EMBL" id="JACICD010000002">
    <property type="protein sequence ID" value="MBB3770992.1"/>
    <property type="molecule type" value="Genomic_DNA"/>
</dbReference>
<keyword evidence="1" id="KW-0732">Signal</keyword>